<feature type="region of interest" description="Disordered" evidence="1">
    <location>
        <begin position="130"/>
        <end position="153"/>
    </location>
</feature>
<feature type="region of interest" description="Disordered" evidence="1">
    <location>
        <begin position="536"/>
        <end position="555"/>
    </location>
</feature>
<name>V2XT40_MONRO</name>
<feature type="chain" id="PRO_5004712748" evidence="3">
    <location>
        <begin position="17"/>
        <end position="640"/>
    </location>
</feature>
<feature type="compositionally biased region" description="Polar residues" evidence="1">
    <location>
        <begin position="303"/>
        <end position="315"/>
    </location>
</feature>
<keyword evidence="2" id="KW-0812">Transmembrane</keyword>
<proteinExistence type="predicted"/>
<feature type="transmembrane region" description="Helical" evidence="2">
    <location>
        <begin position="26"/>
        <end position="49"/>
    </location>
</feature>
<accession>V2XT40</accession>
<protein>
    <submittedName>
        <fullName evidence="4">Uncharacterized protein</fullName>
    </submittedName>
</protein>
<feature type="compositionally biased region" description="Low complexity" evidence="1">
    <location>
        <begin position="288"/>
        <end position="302"/>
    </location>
</feature>
<sequence length="640" mass="70153">MSKFFVALIFASFAFASPIPASSIQYSSGIQCLAILLTFASFFSVLLVAKHVYIVHRRRHATSLQNNVSIGSSIDSSNQSKSPFIEFPKEKSSKTGFFVGFFGSPTWETSIYIPSHRSFRNSLVSQIRSSWSARRSRSPSHKPSLYEFGERRPVSKARTDIGSALSSTLCATYPSSSIQSPRYPLHAQVSRNRRHSLPTVRQTEHHSQGQPRSRHTSLRSNRSPRDLPGVRVVPDLTYHEAPLPLSATPSSFFDFSSSNSVISSTPRVKRTQCKSDQISVPPLPPLPSSAHSSHSPEISSLPTTNTPNDLPNRQFSHPYALRSLCTSRFGDKKQLSSSVTAAAITTAPLHQQSIPAPADDKPRTTLQSPKNASTLPRLKTATRTPSFRNRKSPVLGPSPLRIVTLPELSISEFGALSPVVKSNCETTAADDAQELSVSHRHQGVYPNIGMGYPSTWTGTASLPDEGAADSPESEQRKSCTTSVISSRCGSRIKHDDSEVMLEIIRDLVEETSQWDQSLRMEDNFKALIRSAELTPINSREDMRDSSDAMSPKGSPVLGSPVEVSLGLLDLDVYRMQRILDAQPDAYTNDSQLATLEEEDEEDDVAIAGSNRYEIPYLGSCCHTSLTDGIIHTSTHVGLAV</sequence>
<feature type="signal peptide" evidence="3">
    <location>
        <begin position="1"/>
        <end position="16"/>
    </location>
</feature>
<keyword evidence="2" id="KW-1133">Transmembrane helix</keyword>
<gene>
    <name evidence="4" type="ORF">Moror_7371</name>
</gene>
<keyword evidence="3" id="KW-0732">Signal</keyword>
<dbReference type="EMBL" id="AWSO01000055">
    <property type="protein sequence ID" value="ESK96026.1"/>
    <property type="molecule type" value="Genomic_DNA"/>
</dbReference>
<keyword evidence="2" id="KW-0472">Membrane</keyword>
<dbReference type="AlphaFoldDB" id="V2XT40"/>
<feature type="region of interest" description="Disordered" evidence="1">
    <location>
        <begin position="259"/>
        <end position="315"/>
    </location>
</feature>
<evidence type="ECO:0000313" key="5">
    <source>
        <dbReference type="Proteomes" id="UP000017559"/>
    </source>
</evidence>
<evidence type="ECO:0000256" key="2">
    <source>
        <dbReference type="SAM" id="Phobius"/>
    </source>
</evidence>
<feature type="region of interest" description="Disordered" evidence="1">
    <location>
        <begin position="348"/>
        <end position="393"/>
    </location>
</feature>
<feature type="compositionally biased region" description="Polar residues" evidence="1">
    <location>
        <begin position="364"/>
        <end position="374"/>
    </location>
</feature>
<keyword evidence="5" id="KW-1185">Reference proteome</keyword>
<evidence type="ECO:0000256" key="1">
    <source>
        <dbReference type="SAM" id="MobiDB-lite"/>
    </source>
</evidence>
<comment type="caution">
    <text evidence="4">The sequence shown here is derived from an EMBL/GenBank/DDBJ whole genome shotgun (WGS) entry which is preliminary data.</text>
</comment>
<dbReference type="HOGENOM" id="CLU_448424_0_0_1"/>
<feature type="region of interest" description="Disordered" evidence="1">
    <location>
        <begin position="196"/>
        <end position="231"/>
    </location>
</feature>
<evidence type="ECO:0000256" key="3">
    <source>
        <dbReference type="SAM" id="SignalP"/>
    </source>
</evidence>
<feature type="region of interest" description="Disordered" evidence="1">
    <location>
        <begin position="456"/>
        <end position="481"/>
    </location>
</feature>
<reference evidence="4 5" key="1">
    <citation type="journal article" date="2014" name="BMC Genomics">
        <title>Genome and secretome analysis of the hemibiotrophic fungal pathogen, Moniliophthora roreri, which causes frosty pod rot disease of cacao: mechanisms of the biotrophic and necrotrophic phases.</title>
        <authorList>
            <person name="Meinhardt L.W."/>
            <person name="Costa G.G.L."/>
            <person name="Thomazella D.P.T."/>
            <person name="Teixeira P.J.P.L."/>
            <person name="Carazzolle M.F."/>
            <person name="Schuster S.C."/>
            <person name="Carlson J.E."/>
            <person name="Guiltinan M.J."/>
            <person name="Mieczkowski P."/>
            <person name="Farmer A."/>
            <person name="Ramaraj T."/>
            <person name="Crozier J."/>
            <person name="Davis R.E."/>
            <person name="Shao J."/>
            <person name="Melnick R.L."/>
            <person name="Pereira G.A.G."/>
            <person name="Bailey B.A."/>
        </authorList>
    </citation>
    <scope>NUCLEOTIDE SEQUENCE [LARGE SCALE GENOMIC DNA]</scope>
    <source>
        <strain evidence="4 5">MCA 2997</strain>
    </source>
</reference>
<evidence type="ECO:0000313" key="4">
    <source>
        <dbReference type="EMBL" id="ESK96026.1"/>
    </source>
</evidence>
<dbReference type="KEGG" id="mrr:Moror_7371"/>
<dbReference type="OrthoDB" id="2982374at2759"/>
<dbReference type="Proteomes" id="UP000017559">
    <property type="component" value="Unassembled WGS sequence"/>
</dbReference>
<organism evidence="4 5">
    <name type="scientific">Moniliophthora roreri (strain MCA 2997)</name>
    <name type="common">Cocoa frosty pod rot fungus</name>
    <name type="synonym">Crinipellis roreri</name>
    <dbReference type="NCBI Taxonomy" id="1381753"/>
    <lineage>
        <taxon>Eukaryota</taxon>
        <taxon>Fungi</taxon>
        <taxon>Dikarya</taxon>
        <taxon>Basidiomycota</taxon>
        <taxon>Agaricomycotina</taxon>
        <taxon>Agaricomycetes</taxon>
        <taxon>Agaricomycetidae</taxon>
        <taxon>Agaricales</taxon>
        <taxon>Marasmiineae</taxon>
        <taxon>Marasmiaceae</taxon>
        <taxon>Moniliophthora</taxon>
    </lineage>
</organism>